<dbReference type="Gramene" id="KOM25631">
    <property type="protein sequence ID" value="KOM25631"/>
    <property type="gene ID" value="LR48_Vigan147s000600"/>
</dbReference>
<sequence length="83" mass="9193">MEVPNDWSAEKLTRNQKSQPVNQNAEKSTRTQKKCDRVALSGKVPLSGTFQVPKSPLRGKNSSWGQNGSCGITAQRFTINMEN</sequence>
<dbReference type="EMBL" id="KQ258276">
    <property type="protein sequence ID" value="KOM25631.1"/>
    <property type="molecule type" value="Genomic_DNA"/>
</dbReference>
<protein>
    <submittedName>
        <fullName evidence="2">Uncharacterized protein</fullName>
    </submittedName>
</protein>
<feature type="compositionally biased region" description="Polar residues" evidence="1">
    <location>
        <begin position="60"/>
        <end position="70"/>
    </location>
</feature>
<feature type="region of interest" description="Disordered" evidence="1">
    <location>
        <begin position="1"/>
        <end position="70"/>
    </location>
</feature>
<name>A0A0L9T5L4_PHAAN</name>
<proteinExistence type="predicted"/>
<organism evidence="2 3">
    <name type="scientific">Phaseolus angularis</name>
    <name type="common">Azuki bean</name>
    <name type="synonym">Vigna angularis</name>
    <dbReference type="NCBI Taxonomy" id="3914"/>
    <lineage>
        <taxon>Eukaryota</taxon>
        <taxon>Viridiplantae</taxon>
        <taxon>Streptophyta</taxon>
        <taxon>Embryophyta</taxon>
        <taxon>Tracheophyta</taxon>
        <taxon>Spermatophyta</taxon>
        <taxon>Magnoliopsida</taxon>
        <taxon>eudicotyledons</taxon>
        <taxon>Gunneridae</taxon>
        <taxon>Pentapetalae</taxon>
        <taxon>rosids</taxon>
        <taxon>fabids</taxon>
        <taxon>Fabales</taxon>
        <taxon>Fabaceae</taxon>
        <taxon>Papilionoideae</taxon>
        <taxon>50 kb inversion clade</taxon>
        <taxon>NPAAA clade</taxon>
        <taxon>indigoferoid/millettioid clade</taxon>
        <taxon>Phaseoleae</taxon>
        <taxon>Vigna</taxon>
    </lineage>
</organism>
<reference evidence="3" key="1">
    <citation type="journal article" date="2015" name="Proc. Natl. Acad. Sci. U.S.A.">
        <title>Genome sequencing of adzuki bean (Vigna angularis) provides insight into high starch and low fat accumulation and domestication.</title>
        <authorList>
            <person name="Yang K."/>
            <person name="Tian Z."/>
            <person name="Chen C."/>
            <person name="Luo L."/>
            <person name="Zhao B."/>
            <person name="Wang Z."/>
            <person name="Yu L."/>
            <person name="Li Y."/>
            <person name="Sun Y."/>
            <person name="Li W."/>
            <person name="Chen Y."/>
            <person name="Li Y."/>
            <person name="Zhang Y."/>
            <person name="Ai D."/>
            <person name="Zhao J."/>
            <person name="Shang C."/>
            <person name="Ma Y."/>
            <person name="Wu B."/>
            <person name="Wang M."/>
            <person name="Gao L."/>
            <person name="Sun D."/>
            <person name="Zhang P."/>
            <person name="Guo F."/>
            <person name="Wang W."/>
            <person name="Li Y."/>
            <person name="Wang J."/>
            <person name="Varshney R.K."/>
            <person name="Wang J."/>
            <person name="Ling H.Q."/>
            <person name="Wan P."/>
        </authorList>
    </citation>
    <scope>NUCLEOTIDE SEQUENCE</scope>
    <source>
        <strain evidence="3">cv. Jingnong 6</strain>
    </source>
</reference>
<feature type="compositionally biased region" description="Polar residues" evidence="1">
    <location>
        <begin position="15"/>
        <end position="26"/>
    </location>
</feature>
<dbReference type="Proteomes" id="UP000053144">
    <property type="component" value="Unassembled WGS sequence"/>
</dbReference>
<evidence type="ECO:0000313" key="3">
    <source>
        <dbReference type="Proteomes" id="UP000053144"/>
    </source>
</evidence>
<gene>
    <name evidence="2" type="ORF">LR48_Vigan147s000600</name>
</gene>
<accession>A0A0L9T5L4</accession>
<dbReference type="AlphaFoldDB" id="A0A0L9T5L4"/>
<evidence type="ECO:0000313" key="2">
    <source>
        <dbReference type="EMBL" id="KOM25631.1"/>
    </source>
</evidence>
<feature type="compositionally biased region" description="Basic and acidic residues" evidence="1">
    <location>
        <begin position="27"/>
        <end position="37"/>
    </location>
</feature>
<evidence type="ECO:0000256" key="1">
    <source>
        <dbReference type="SAM" id="MobiDB-lite"/>
    </source>
</evidence>